<evidence type="ECO:0000259" key="1">
    <source>
        <dbReference type="PROSITE" id="PS51819"/>
    </source>
</evidence>
<dbReference type="Gene3D" id="3.10.180.10">
    <property type="entry name" value="2,3-Dihydroxybiphenyl 1,2-Dioxygenase, domain 1"/>
    <property type="match status" value="1"/>
</dbReference>
<proteinExistence type="predicted"/>
<dbReference type="InterPro" id="IPR004360">
    <property type="entry name" value="Glyas_Fos-R_dOase_dom"/>
</dbReference>
<dbReference type="InterPro" id="IPR037523">
    <property type="entry name" value="VOC_core"/>
</dbReference>
<comment type="caution">
    <text evidence="2">The sequence shown here is derived from an EMBL/GenBank/DDBJ whole genome shotgun (WGS) entry which is preliminary data.</text>
</comment>
<reference evidence="2 3" key="1">
    <citation type="submission" date="2018-11" db="EMBL/GenBank/DDBJ databases">
        <title>Sequencing the genomes of 1000 actinobacteria strains.</title>
        <authorList>
            <person name="Klenk H.-P."/>
        </authorList>
    </citation>
    <scope>NUCLEOTIDE SEQUENCE [LARGE SCALE GENOMIC DNA]</scope>
    <source>
        <strain evidence="2 3">DSM 44231</strain>
    </source>
</reference>
<dbReference type="OrthoDB" id="9804907at2"/>
<protein>
    <submittedName>
        <fullName evidence="2">Putative enzyme related to lactoylglutathione lyase</fullName>
    </submittedName>
</protein>
<dbReference type="PROSITE" id="PS51819">
    <property type="entry name" value="VOC"/>
    <property type="match status" value="1"/>
</dbReference>
<feature type="domain" description="VOC" evidence="1">
    <location>
        <begin position="3"/>
        <end position="125"/>
    </location>
</feature>
<accession>A0A3N1H886</accession>
<dbReference type="SUPFAM" id="SSF54593">
    <property type="entry name" value="Glyoxalase/Bleomycin resistance protein/Dihydroxybiphenyl dioxygenase"/>
    <property type="match status" value="1"/>
</dbReference>
<keyword evidence="3" id="KW-1185">Reference proteome</keyword>
<dbReference type="InterPro" id="IPR029068">
    <property type="entry name" value="Glyas_Bleomycin-R_OHBP_Dase"/>
</dbReference>
<gene>
    <name evidence="2" type="ORF">EDD40_4131</name>
</gene>
<keyword evidence="2" id="KW-0456">Lyase</keyword>
<evidence type="ECO:0000313" key="2">
    <source>
        <dbReference type="EMBL" id="ROP38767.1"/>
    </source>
</evidence>
<dbReference type="EMBL" id="RJKM01000001">
    <property type="protein sequence ID" value="ROP38767.1"/>
    <property type="molecule type" value="Genomic_DNA"/>
</dbReference>
<organism evidence="2 3">
    <name type="scientific">Saccharothrix texasensis</name>
    <dbReference type="NCBI Taxonomy" id="103734"/>
    <lineage>
        <taxon>Bacteria</taxon>
        <taxon>Bacillati</taxon>
        <taxon>Actinomycetota</taxon>
        <taxon>Actinomycetes</taxon>
        <taxon>Pseudonocardiales</taxon>
        <taxon>Pseudonocardiaceae</taxon>
        <taxon>Saccharothrix</taxon>
    </lineage>
</organism>
<dbReference type="RefSeq" id="WP_123744357.1">
    <property type="nucleotide sequence ID" value="NZ_RJKM01000001.1"/>
</dbReference>
<dbReference type="GO" id="GO:0016829">
    <property type="term" value="F:lyase activity"/>
    <property type="evidence" value="ECO:0007669"/>
    <property type="project" value="UniProtKB-KW"/>
</dbReference>
<sequence>MLTATRTTTILPVTDPDRAARFYADRLGLTPLGDTGDGTRLFELGRGDVLGLMPAEEGAQSGHTVLSFEVEDLTAEIGELQRRGVRFEDYDLPELKTVNHVAAFGSEKAAWFHDSEGNVLCLHEVGG</sequence>
<dbReference type="Proteomes" id="UP000268727">
    <property type="component" value="Unassembled WGS sequence"/>
</dbReference>
<name>A0A3N1H886_9PSEU</name>
<dbReference type="Pfam" id="PF00903">
    <property type="entry name" value="Glyoxalase"/>
    <property type="match status" value="1"/>
</dbReference>
<evidence type="ECO:0000313" key="3">
    <source>
        <dbReference type="Proteomes" id="UP000268727"/>
    </source>
</evidence>
<dbReference type="AlphaFoldDB" id="A0A3N1H886"/>